<evidence type="ECO:0000313" key="3">
    <source>
        <dbReference type="Proteomes" id="UP000024635"/>
    </source>
</evidence>
<organism evidence="2 3">
    <name type="scientific">Ancylostoma ceylanicum</name>
    <dbReference type="NCBI Taxonomy" id="53326"/>
    <lineage>
        <taxon>Eukaryota</taxon>
        <taxon>Metazoa</taxon>
        <taxon>Ecdysozoa</taxon>
        <taxon>Nematoda</taxon>
        <taxon>Chromadorea</taxon>
        <taxon>Rhabditida</taxon>
        <taxon>Rhabditina</taxon>
        <taxon>Rhabditomorpha</taxon>
        <taxon>Strongyloidea</taxon>
        <taxon>Ancylostomatidae</taxon>
        <taxon>Ancylostomatinae</taxon>
        <taxon>Ancylostoma</taxon>
    </lineage>
</organism>
<keyword evidence="3" id="KW-1185">Reference proteome</keyword>
<feature type="region of interest" description="Disordered" evidence="1">
    <location>
        <begin position="97"/>
        <end position="179"/>
    </location>
</feature>
<protein>
    <submittedName>
        <fullName evidence="2">Uncharacterized protein</fullName>
    </submittedName>
</protein>
<sequence length="179" mass="20603">MLTMRQSAVKGRNRKMESQFNLHNNARPKKFEPDDAVRVRNFGRGGARWTPGRVLARHGHVTYDVLIEGRVHRRHSNQMRRNAREETEKTLLDLFDLPTLPVQTSPNTTPASTDTQAQDTTLRRLDSSEPKKDSPDMSPATTDAETRTIPTPTPLRRSQRNRRPPIRLDVNPTRKTYRS</sequence>
<gene>
    <name evidence="2" type="primary">Acey_s0526.g2933</name>
    <name evidence="2" type="ORF">Y032_0526g2933</name>
</gene>
<feature type="compositionally biased region" description="Basic and acidic residues" evidence="1">
    <location>
        <begin position="121"/>
        <end position="135"/>
    </location>
</feature>
<dbReference type="OrthoDB" id="5875522at2759"/>
<evidence type="ECO:0000313" key="2">
    <source>
        <dbReference type="EMBL" id="EYC42561.1"/>
    </source>
</evidence>
<evidence type="ECO:0000256" key="1">
    <source>
        <dbReference type="SAM" id="MobiDB-lite"/>
    </source>
</evidence>
<dbReference type="EMBL" id="JARK01000126">
    <property type="protein sequence ID" value="EYC42561.1"/>
    <property type="molecule type" value="Genomic_DNA"/>
</dbReference>
<comment type="caution">
    <text evidence="2">The sequence shown here is derived from an EMBL/GenBank/DDBJ whole genome shotgun (WGS) entry which is preliminary data.</text>
</comment>
<name>A0A016WSL1_9BILA</name>
<accession>A0A016WSL1</accession>
<feature type="compositionally biased region" description="Low complexity" evidence="1">
    <location>
        <begin position="147"/>
        <end position="156"/>
    </location>
</feature>
<feature type="compositionally biased region" description="Polar residues" evidence="1">
    <location>
        <begin position="102"/>
        <end position="120"/>
    </location>
</feature>
<dbReference type="Proteomes" id="UP000024635">
    <property type="component" value="Unassembled WGS sequence"/>
</dbReference>
<dbReference type="AlphaFoldDB" id="A0A016WSL1"/>
<proteinExistence type="predicted"/>
<reference evidence="3" key="1">
    <citation type="journal article" date="2015" name="Nat. Genet.">
        <title>The genome and transcriptome of the zoonotic hookworm Ancylostoma ceylanicum identify infection-specific gene families.</title>
        <authorList>
            <person name="Schwarz E.M."/>
            <person name="Hu Y."/>
            <person name="Antoshechkin I."/>
            <person name="Miller M.M."/>
            <person name="Sternberg P.W."/>
            <person name="Aroian R.V."/>
        </authorList>
    </citation>
    <scope>NUCLEOTIDE SEQUENCE</scope>
    <source>
        <strain evidence="3">HY135</strain>
    </source>
</reference>